<dbReference type="Proteomes" id="UP001165270">
    <property type="component" value="Unassembled WGS sequence"/>
</dbReference>
<gene>
    <name evidence="3" type="ORF">MQN93_27185</name>
</gene>
<reference evidence="3" key="1">
    <citation type="submission" date="2022-03" db="EMBL/GenBank/DDBJ databases">
        <title>Streptomyces 7R015 and 7R016 isolated from Barleria lupulina in Thailand.</title>
        <authorList>
            <person name="Kanchanasin P."/>
            <person name="Phongsopitanun W."/>
            <person name="Tanasupawat S."/>
        </authorList>
    </citation>
    <scope>NUCLEOTIDE SEQUENCE</scope>
    <source>
        <strain evidence="3">7R016</strain>
    </source>
</reference>
<keyword evidence="4" id="KW-1185">Reference proteome</keyword>
<evidence type="ECO:0000313" key="4">
    <source>
        <dbReference type="Proteomes" id="UP001165270"/>
    </source>
</evidence>
<keyword evidence="2" id="KW-0732">Signal</keyword>
<feature type="region of interest" description="Disordered" evidence="1">
    <location>
        <begin position="29"/>
        <end position="66"/>
    </location>
</feature>
<evidence type="ECO:0008006" key="5">
    <source>
        <dbReference type="Google" id="ProtNLM"/>
    </source>
</evidence>
<feature type="compositionally biased region" description="Basic and acidic residues" evidence="1">
    <location>
        <begin position="43"/>
        <end position="53"/>
    </location>
</feature>
<feature type="region of interest" description="Disordered" evidence="1">
    <location>
        <begin position="300"/>
        <end position="327"/>
    </location>
</feature>
<dbReference type="RefSeq" id="WP_242711623.1">
    <property type="nucleotide sequence ID" value="NZ_JALDAX010000011.1"/>
</dbReference>
<feature type="chain" id="PRO_5046545808" description="Secreted protein" evidence="2">
    <location>
        <begin position="24"/>
        <end position="327"/>
    </location>
</feature>
<feature type="signal peptide" evidence="2">
    <location>
        <begin position="1"/>
        <end position="23"/>
    </location>
</feature>
<comment type="caution">
    <text evidence="3">The sequence shown here is derived from an EMBL/GenBank/DDBJ whole genome shotgun (WGS) entry which is preliminary data.</text>
</comment>
<evidence type="ECO:0000256" key="2">
    <source>
        <dbReference type="SAM" id="SignalP"/>
    </source>
</evidence>
<evidence type="ECO:0000256" key="1">
    <source>
        <dbReference type="SAM" id="MobiDB-lite"/>
    </source>
</evidence>
<feature type="compositionally biased region" description="Basic and acidic residues" evidence="1">
    <location>
        <begin position="318"/>
        <end position="327"/>
    </location>
</feature>
<accession>A0ABS9XMV8</accession>
<name>A0ABS9XMV8_9ACTN</name>
<dbReference type="EMBL" id="JALDAX010000011">
    <property type="protein sequence ID" value="MCI3243413.1"/>
    <property type="molecule type" value="Genomic_DNA"/>
</dbReference>
<feature type="compositionally biased region" description="Low complexity" evidence="1">
    <location>
        <begin position="29"/>
        <end position="42"/>
    </location>
</feature>
<sequence length="327" mass="33969">MNTGLRITVFAAALAATFGTAYGVGSGVGEVSPEPKPAAAAHGGHETGSHGGHDGGGGAAAAPPGGLQMSEGGYTLALKTPSVETGRSTNLRFTVVKDATGRPLTTYQREHTKELHLIIASRDLTQYRHLHPTRAADGTWSTPVTLPEAGAYRVFADFTPRGGEGLTLGADLTASGTYRPAPLPAPVTTVEADGYEVSLKGRPEPARGSELTFTVTRNGRPVRDLQPYLGAYGHLVALRSGDLAYLHVHPNGEPGDGATRPGPRISFSATAPSTGSYRLFLDFKHAGKVHTAAFTVTTTGTSTDGAVQQPDASSTHTETPESSEHTH</sequence>
<evidence type="ECO:0000313" key="3">
    <source>
        <dbReference type="EMBL" id="MCI3243413.1"/>
    </source>
</evidence>
<organism evidence="3 4">
    <name type="scientific">Streptomyces spinosisporus</name>
    <dbReference type="NCBI Taxonomy" id="2927582"/>
    <lineage>
        <taxon>Bacteria</taxon>
        <taxon>Bacillati</taxon>
        <taxon>Actinomycetota</taxon>
        <taxon>Actinomycetes</taxon>
        <taxon>Kitasatosporales</taxon>
        <taxon>Streptomycetaceae</taxon>
        <taxon>Streptomyces</taxon>
    </lineage>
</organism>
<proteinExistence type="predicted"/>
<protein>
    <recommendedName>
        <fullName evidence="5">Secreted protein</fullName>
    </recommendedName>
</protein>
<feature type="compositionally biased region" description="Low complexity" evidence="1">
    <location>
        <begin position="300"/>
        <end position="317"/>
    </location>
</feature>